<evidence type="ECO:0000259" key="1">
    <source>
        <dbReference type="Pfam" id="PF01408"/>
    </source>
</evidence>
<evidence type="ECO:0000313" key="3">
    <source>
        <dbReference type="EMBL" id="UWP58782.1"/>
    </source>
</evidence>
<keyword evidence="4" id="KW-1185">Reference proteome</keyword>
<dbReference type="Proteomes" id="UP001060164">
    <property type="component" value="Chromosome"/>
</dbReference>
<dbReference type="InterPro" id="IPR036291">
    <property type="entry name" value="NAD(P)-bd_dom_sf"/>
</dbReference>
<protein>
    <submittedName>
        <fullName evidence="3">Gfo/Idh/MocA family oxidoreductase</fullName>
    </submittedName>
</protein>
<dbReference type="InterPro" id="IPR051317">
    <property type="entry name" value="Gfo/Idh/MocA_oxidoreduct"/>
</dbReference>
<dbReference type="PANTHER" id="PTHR43708">
    <property type="entry name" value="CONSERVED EXPRESSED OXIDOREDUCTASE (EUROFUNG)"/>
    <property type="match status" value="1"/>
</dbReference>
<dbReference type="Gene3D" id="3.40.50.720">
    <property type="entry name" value="NAD(P)-binding Rossmann-like Domain"/>
    <property type="match status" value="1"/>
</dbReference>
<dbReference type="SUPFAM" id="SSF51735">
    <property type="entry name" value="NAD(P)-binding Rossmann-fold domains"/>
    <property type="match status" value="1"/>
</dbReference>
<dbReference type="RefSeq" id="WP_028527460.1">
    <property type="nucleotide sequence ID" value="NZ_CABLBR010000001.1"/>
</dbReference>
<evidence type="ECO:0000313" key="4">
    <source>
        <dbReference type="Proteomes" id="UP001060164"/>
    </source>
</evidence>
<dbReference type="Pfam" id="PF22725">
    <property type="entry name" value="GFO_IDH_MocA_C3"/>
    <property type="match status" value="1"/>
</dbReference>
<sequence length="384" mass="43729">MELRFGIVGGAIGAFIGDVHRHGALMDDMAVLKCGCFSRNPEKNLATGRKWHIYDENRIYKDYREMAESESKREDGIQFVAITTPNVSHYEIAKCFMEHGIHVMCDKPLAFNLEQGIELEKIAKERNMLFGLTYTYTAYAVIRQAREMIKHGEIGDILHVVTEYPQDWLISAVNSDSSDQAMWRLDPEIAGESLCTADIGTHLEQLIVQMTGLEIKRVLARFDTYPRDLPLETNTTIMLDFGDQITGTLWASQIAIGYECGVKIRVFGTKGSLEWCHEAPGILKYTKVNQPTQIMSANRDYMYPESQRISRIPAGHPEGYFEAFGNLYHAFCEHLMARLEEREPETYTYPTVEDGVKGLRFVKACVESNRNGNVWVEVQDEDDN</sequence>
<reference evidence="3" key="1">
    <citation type="journal article" date="2022" name="Cell">
        <title>Design, construction, and in vivo augmentation of a complex gut microbiome.</title>
        <authorList>
            <person name="Cheng A.G."/>
            <person name="Ho P.Y."/>
            <person name="Aranda-Diaz A."/>
            <person name="Jain S."/>
            <person name="Yu F.B."/>
            <person name="Meng X."/>
            <person name="Wang M."/>
            <person name="Iakiviak M."/>
            <person name="Nagashima K."/>
            <person name="Zhao A."/>
            <person name="Murugkar P."/>
            <person name="Patil A."/>
            <person name="Atabakhsh K."/>
            <person name="Weakley A."/>
            <person name="Yan J."/>
            <person name="Brumbaugh A.R."/>
            <person name="Higginbottom S."/>
            <person name="Dimas A."/>
            <person name="Shiver A.L."/>
            <person name="Deutschbauer A."/>
            <person name="Neff N."/>
            <person name="Sonnenburg J.L."/>
            <person name="Huang K.C."/>
            <person name="Fischbach M.A."/>
        </authorList>
    </citation>
    <scope>NUCLEOTIDE SEQUENCE</scope>
    <source>
        <strain evidence="3">DSM 19829</strain>
    </source>
</reference>
<feature type="domain" description="GFO/IDH/MocA-like oxidoreductase" evidence="2">
    <location>
        <begin position="142"/>
        <end position="274"/>
    </location>
</feature>
<proteinExistence type="predicted"/>
<dbReference type="Gene3D" id="3.30.360.10">
    <property type="entry name" value="Dihydrodipicolinate Reductase, domain 2"/>
    <property type="match status" value="1"/>
</dbReference>
<dbReference type="EMBL" id="CP102290">
    <property type="protein sequence ID" value="UWP58782.1"/>
    <property type="molecule type" value="Genomic_DNA"/>
</dbReference>
<dbReference type="InterPro" id="IPR000683">
    <property type="entry name" value="Gfo/Idh/MocA-like_OxRdtase_N"/>
</dbReference>
<dbReference type="InterPro" id="IPR055170">
    <property type="entry name" value="GFO_IDH_MocA-like_dom"/>
</dbReference>
<gene>
    <name evidence="3" type="ORF">NQ502_15615</name>
</gene>
<organism evidence="3 4">
    <name type="scientific">Ruminococcus gauvreauii</name>
    <dbReference type="NCBI Taxonomy" id="438033"/>
    <lineage>
        <taxon>Bacteria</taxon>
        <taxon>Bacillati</taxon>
        <taxon>Bacillota</taxon>
        <taxon>Clostridia</taxon>
        <taxon>Eubacteriales</taxon>
        <taxon>Oscillospiraceae</taxon>
        <taxon>Ruminococcus</taxon>
    </lineage>
</organism>
<dbReference type="Pfam" id="PF01408">
    <property type="entry name" value="GFO_IDH_MocA"/>
    <property type="match status" value="1"/>
</dbReference>
<evidence type="ECO:0000259" key="2">
    <source>
        <dbReference type="Pfam" id="PF22725"/>
    </source>
</evidence>
<feature type="domain" description="Gfo/Idh/MocA-like oxidoreductase N-terminal" evidence="1">
    <location>
        <begin position="4"/>
        <end position="130"/>
    </location>
</feature>
<dbReference type="SUPFAM" id="SSF55347">
    <property type="entry name" value="Glyceraldehyde-3-phosphate dehydrogenase-like, C-terminal domain"/>
    <property type="match status" value="1"/>
</dbReference>
<name>A0ABY5VEQ2_9FIRM</name>
<dbReference type="PANTHER" id="PTHR43708:SF3">
    <property type="entry name" value="OXIDOREDUCTASE"/>
    <property type="match status" value="1"/>
</dbReference>
<accession>A0ABY5VEQ2</accession>